<evidence type="ECO:0000313" key="1">
    <source>
        <dbReference type="EMBL" id="KAB1228237.1"/>
    </source>
</evidence>
<dbReference type="EMBL" id="RXIC02000006">
    <property type="protein sequence ID" value="KAB1228237.1"/>
    <property type="molecule type" value="Genomic_DNA"/>
</dbReference>
<reference evidence="1 2" key="1">
    <citation type="journal article" date="2019" name="Plant Biotechnol. J.">
        <title>The red bayberry genome and genetic basis of sex determination.</title>
        <authorList>
            <person name="Jia H.M."/>
            <person name="Jia H.J."/>
            <person name="Cai Q.L."/>
            <person name="Wang Y."/>
            <person name="Zhao H.B."/>
            <person name="Yang W.F."/>
            <person name="Wang G.Y."/>
            <person name="Li Y.H."/>
            <person name="Zhan D.L."/>
            <person name="Shen Y.T."/>
            <person name="Niu Q.F."/>
            <person name="Chang L."/>
            <person name="Qiu J."/>
            <person name="Zhao L."/>
            <person name="Xie H.B."/>
            <person name="Fu W.Y."/>
            <person name="Jin J."/>
            <person name="Li X.W."/>
            <person name="Jiao Y."/>
            <person name="Zhou C.C."/>
            <person name="Tu T."/>
            <person name="Chai C.Y."/>
            <person name="Gao J.L."/>
            <person name="Fan L.J."/>
            <person name="van de Weg E."/>
            <person name="Wang J.Y."/>
            <person name="Gao Z.S."/>
        </authorList>
    </citation>
    <scope>NUCLEOTIDE SEQUENCE [LARGE SCALE GENOMIC DNA]</scope>
    <source>
        <tissue evidence="1">Leaves</tissue>
    </source>
</reference>
<organism evidence="1 2">
    <name type="scientific">Morella rubra</name>
    <name type="common">Chinese bayberry</name>
    <dbReference type="NCBI Taxonomy" id="262757"/>
    <lineage>
        <taxon>Eukaryota</taxon>
        <taxon>Viridiplantae</taxon>
        <taxon>Streptophyta</taxon>
        <taxon>Embryophyta</taxon>
        <taxon>Tracheophyta</taxon>
        <taxon>Spermatophyta</taxon>
        <taxon>Magnoliopsida</taxon>
        <taxon>eudicotyledons</taxon>
        <taxon>Gunneridae</taxon>
        <taxon>Pentapetalae</taxon>
        <taxon>rosids</taxon>
        <taxon>fabids</taxon>
        <taxon>Fagales</taxon>
        <taxon>Myricaceae</taxon>
        <taxon>Morella</taxon>
    </lineage>
</organism>
<accession>A0A6A1WX18</accession>
<keyword evidence="2" id="KW-1185">Reference proteome</keyword>
<protein>
    <submittedName>
        <fullName evidence="1">Uncharacterized protein</fullName>
    </submittedName>
</protein>
<dbReference type="Proteomes" id="UP000516437">
    <property type="component" value="Unassembled WGS sequence"/>
</dbReference>
<gene>
    <name evidence="1" type="ORF">CJ030_MR7G005007</name>
</gene>
<dbReference type="AlphaFoldDB" id="A0A6A1WX18"/>
<evidence type="ECO:0000313" key="2">
    <source>
        <dbReference type="Proteomes" id="UP000516437"/>
    </source>
</evidence>
<proteinExistence type="predicted"/>
<dbReference type="OrthoDB" id="1938246at2759"/>
<comment type="caution">
    <text evidence="1">The sequence shown here is derived from an EMBL/GenBank/DDBJ whole genome shotgun (WGS) entry which is preliminary data.</text>
</comment>
<dbReference type="PANTHER" id="PTHR33116">
    <property type="entry name" value="REVERSE TRANSCRIPTASE ZINC-BINDING DOMAIN-CONTAINING PROTEIN-RELATED-RELATED"/>
    <property type="match status" value="1"/>
</dbReference>
<dbReference type="PANTHER" id="PTHR33116:SF86">
    <property type="entry name" value="REVERSE TRANSCRIPTASE DOMAIN-CONTAINING PROTEIN"/>
    <property type="match status" value="1"/>
</dbReference>
<sequence length="287" mass="32117">MKLLVEEPLALLFDNGKCSEEGARKKKKFGPKKKKGILEAGACATDTNTAKMPAKAKHLGLPLLFPRSKRLAMADLKDRLLDKLSGWRAKLLSQAGRGILIRSVATPLLAYPMSFFEMPKSWSLEVDKSLKKFWWAHSPEKSHNLSLKSWSSMCRPKFEGGLGFRISSDFNISLLTKLAWSVASNRPSLWVTLMKGKYLHQTGFWEVEATLQASRIWKGILSMRKFLEKGFCYLIGNGENVAIWRDPWIPSIPGFKPSPNSGSNALAVSVVADLIDPINGQWNRSLL</sequence>
<name>A0A6A1WX18_9ROSI</name>